<evidence type="ECO:0008006" key="4">
    <source>
        <dbReference type="Google" id="ProtNLM"/>
    </source>
</evidence>
<proteinExistence type="predicted"/>
<dbReference type="SUPFAM" id="SSF53187">
    <property type="entry name" value="Zn-dependent exopeptidases"/>
    <property type="match status" value="1"/>
</dbReference>
<sequence length="169" mass="18870">MNAIEMVNSFLSLLPQAESAQATDNRYGFYFPLEIKGKPEEAELLLYLRDFEEEVVKRRIEAVKTFAQSVEAAYPGGKVTVNVKKQYCNMLQHLRKAPEVTALLEEAIRESGIEPQTEIVRGGTDGARLSELGIPTPNVFAGGFNFHSRKEWVPLPAMVRATQTVINLS</sequence>
<dbReference type="PANTHER" id="PTHR42994">
    <property type="entry name" value="PEPTIDASE T"/>
    <property type="match status" value="1"/>
</dbReference>
<evidence type="ECO:0000256" key="2">
    <source>
        <dbReference type="ARBA" id="ARBA00022833"/>
    </source>
</evidence>
<organism evidence="3">
    <name type="scientific">marine sediment metagenome</name>
    <dbReference type="NCBI Taxonomy" id="412755"/>
    <lineage>
        <taxon>unclassified sequences</taxon>
        <taxon>metagenomes</taxon>
        <taxon>ecological metagenomes</taxon>
    </lineage>
</organism>
<dbReference type="AlphaFoldDB" id="X1CT34"/>
<dbReference type="EMBL" id="BART01011621">
    <property type="protein sequence ID" value="GAG87396.1"/>
    <property type="molecule type" value="Genomic_DNA"/>
</dbReference>
<comment type="cofactor">
    <cofactor evidence="1">
        <name>Zn(2+)</name>
        <dbReference type="ChEBI" id="CHEBI:29105"/>
    </cofactor>
</comment>
<gene>
    <name evidence="3" type="ORF">S01H4_24668</name>
</gene>
<evidence type="ECO:0000256" key="1">
    <source>
        <dbReference type="ARBA" id="ARBA00001947"/>
    </source>
</evidence>
<protein>
    <recommendedName>
        <fullName evidence="4">Peptidase M20 dimerisation domain-containing protein</fullName>
    </recommendedName>
</protein>
<dbReference type="Gene3D" id="3.30.70.360">
    <property type="match status" value="1"/>
</dbReference>
<feature type="non-terminal residue" evidence="3">
    <location>
        <position position="169"/>
    </location>
</feature>
<dbReference type="PANTHER" id="PTHR42994:SF1">
    <property type="entry name" value="PEPTIDASE T"/>
    <property type="match status" value="1"/>
</dbReference>
<dbReference type="SUPFAM" id="SSF55031">
    <property type="entry name" value="Bacterial exopeptidase dimerisation domain"/>
    <property type="match status" value="1"/>
</dbReference>
<comment type="caution">
    <text evidence="3">The sequence shown here is derived from an EMBL/GenBank/DDBJ whole genome shotgun (WGS) entry which is preliminary data.</text>
</comment>
<dbReference type="InterPro" id="IPR036264">
    <property type="entry name" value="Bact_exopeptidase_dim_dom"/>
</dbReference>
<keyword evidence="2" id="KW-0862">Zinc</keyword>
<accession>X1CT34</accession>
<name>X1CT34_9ZZZZ</name>
<evidence type="ECO:0000313" key="3">
    <source>
        <dbReference type="EMBL" id="GAG87396.1"/>
    </source>
</evidence>
<reference evidence="3" key="1">
    <citation type="journal article" date="2014" name="Front. Microbiol.">
        <title>High frequency of phylogenetically diverse reductive dehalogenase-homologous genes in deep subseafloor sedimentary metagenomes.</title>
        <authorList>
            <person name="Kawai M."/>
            <person name="Futagami T."/>
            <person name="Toyoda A."/>
            <person name="Takaki Y."/>
            <person name="Nishi S."/>
            <person name="Hori S."/>
            <person name="Arai W."/>
            <person name="Tsubouchi T."/>
            <person name="Morono Y."/>
            <person name="Uchiyama I."/>
            <person name="Ito T."/>
            <person name="Fujiyama A."/>
            <person name="Inagaki F."/>
            <person name="Takami H."/>
        </authorList>
    </citation>
    <scope>NUCLEOTIDE SEQUENCE</scope>
    <source>
        <strain evidence="3">Expedition CK06-06</strain>
    </source>
</reference>